<dbReference type="InterPro" id="IPR051320">
    <property type="entry name" value="Viral_Replic_Matur_Polypro"/>
</dbReference>
<dbReference type="InterPro" id="IPR043502">
    <property type="entry name" value="DNA/RNA_pol_sf"/>
</dbReference>
<dbReference type="STRING" id="299467.A0A443RUQ5"/>
<dbReference type="Pfam" id="PF00078">
    <property type="entry name" value="RVT_1"/>
    <property type="match status" value="1"/>
</dbReference>
<comment type="caution">
    <text evidence="2">The sequence shown here is derived from an EMBL/GenBank/DDBJ whole genome shotgun (WGS) entry which is preliminary data.</text>
</comment>
<dbReference type="VEuPathDB" id="VectorBase:LDEU012953"/>
<dbReference type="SUPFAM" id="SSF56672">
    <property type="entry name" value="DNA/RNA polymerases"/>
    <property type="match status" value="1"/>
</dbReference>
<proteinExistence type="predicted"/>
<evidence type="ECO:0000313" key="2">
    <source>
        <dbReference type="EMBL" id="RWS19087.1"/>
    </source>
</evidence>
<dbReference type="Gene3D" id="3.30.70.270">
    <property type="match status" value="2"/>
</dbReference>
<reference evidence="2 3" key="1">
    <citation type="journal article" date="2018" name="Gigascience">
        <title>Genomes of trombidid mites reveal novel predicted allergens and laterally-transferred genes associated with secondary metabolism.</title>
        <authorList>
            <person name="Dong X."/>
            <person name="Chaisiri K."/>
            <person name="Xia D."/>
            <person name="Armstrong S.D."/>
            <person name="Fang Y."/>
            <person name="Donnelly M.J."/>
            <person name="Kadowaki T."/>
            <person name="McGarry J.W."/>
            <person name="Darby A.C."/>
            <person name="Makepeace B.L."/>
        </authorList>
    </citation>
    <scope>NUCLEOTIDE SEQUENCE [LARGE SCALE GENOMIC DNA]</scope>
    <source>
        <strain evidence="2">UoL-UT</strain>
    </source>
</reference>
<organism evidence="2 3">
    <name type="scientific">Leptotrombidium deliense</name>
    <dbReference type="NCBI Taxonomy" id="299467"/>
    <lineage>
        <taxon>Eukaryota</taxon>
        <taxon>Metazoa</taxon>
        <taxon>Ecdysozoa</taxon>
        <taxon>Arthropoda</taxon>
        <taxon>Chelicerata</taxon>
        <taxon>Arachnida</taxon>
        <taxon>Acari</taxon>
        <taxon>Acariformes</taxon>
        <taxon>Trombidiformes</taxon>
        <taxon>Prostigmata</taxon>
        <taxon>Anystina</taxon>
        <taxon>Parasitengona</taxon>
        <taxon>Trombiculoidea</taxon>
        <taxon>Trombiculidae</taxon>
        <taxon>Leptotrombidium</taxon>
    </lineage>
</organism>
<accession>A0A443RUQ5</accession>
<evidence type="ECO:0000259" key="1">
    <source>
        <dbReference type="PROSITE" id="PS50878"/>
    </source>
</evidence>
<dbReference type="Proteomes" id="UP000288716">
    <property type="component" value="Unassembled WGS sequence"/>
</dbReference>
<dbReference type="GO" id="GO:0071897">
    <property type="term" value="P:DNA biosynthetic process"/>
    <property type="evidence" value="ECO:0007669"/>
    <property type="project" value="UniProtKB-ARBA"/>
</dbReference>
<dbReference type="Gene3D" id="3.10.10.10">
    <property type="entry name" value="HIV Type 1 Reverse Transcriptase, subunit A, domain 1"/>
    <property type="match status" value="1"/>
</dbReference>
<dbReference type="CDD" id="cd01647">
    <property type="entry name" value="RT_LTR"/>
    <property type="match status" value="1"/>
</dbReference>
<dbReference type="AlphaFoldDB" id="A0A443RUQ5"/>
<sequence>MSVRFLKQKCTSAEFKIELSDTEQVTLPPYRYSMNQRAEIRRQINEMIEIGVVEPSVSEYSSPVVLVKKQDGSWRMCVDLRQVNKKIKGDSYPLPHIKDCLHALNGAKWFICIDLNSGYWQFPIRKEDQHILAFITSDGLYHFTCMPFGIKTAPAFCQRAIDVVFSGLKWKCVICYQDDLIFFAPTFELLLERFRLGLQRLKEHNLTIKPSKCVFGVRSVKFLGHIVDNEGIKMDPEKIEALKMFPMPTCVRDIQVLMGFLGFYRPFYENLSVEGERLFRLLRKDVKFEMGDAERET</sequence>
<name>A0A443RUQ5_9ACAR</name>
<dbReference type="PANTHER" id="PTHR33064:SF37">
    <property type="entry name" value="RIBONUCLEASE H"/>
    <property type="match status" value="1"/>
</dbReference>
<dbReference type="EMBL" id="NCKV01030370">
    <property type="protein sequence ID" value="RWS19087.1"/>
    <property type="molecule type" value="Genomic_DNA"/>
</dbReference>
<feature type="domain" description="Reverse transcriptase" evidence="1">
    <location>
        <begin position="48"/>
        <end position="227"/>
    </location>
</feature>
<dbReference type="PANTHER" id="PTHR33064">
    <property type="entry name" value="POL PROTEIN"/>
    <property type="match status" value="1"/>
</dbReference>
<dbReference type="OrthoDB" id="6516142at2759"/>
<dbReference type="InterPro" id="IPR000477">
    <property type="entry name" value="RT_dom"/>
</dbReference>
<gene>
    <name evidence="2" type="ORF">B4U80_10671</name>
</gene>
<feature type="non-terminal residue" evidence="2">
    <location>
        <position position="297"/>
    </location>
</feature>
<evidence type="ECO:0000313" key="3">
    <source>
        <dbReference type="Proteomes" id="UP000288716"/>
    </source>
</evidence>
<keyword evidence="3" id="KW-1185">Reference proteome</keyword>
<dbReference type="InterPro" id="IPR043128">
    <property type="entry name" value="Rev_trsase/Diguanyl_cyclase"/>
</dbReference>
<protein>
    <submittedName>
        <fullName evidence="2">Retrovirus-related Pol polyprotein from transposon 17.6-like protein</fullName>
    </submittedName>
</protein>
<dbReference type="PROSITE" id="PS50878">
    <property type="entry name" value="RT_POL"/>
    <property type="match status" value="1"/>
</dbReference>